<evidence type="ECO:0000259" key="7">
    <source>
        <dbReference type="PROSITE" id="PS50222"/>
    </source>
</evidence>
<keyword evidence="4" id="KW-0106">Calcium</keyword>
<evidence type="ECO:0000256" key="2">
    <source>
        <dbReference type="ARBA" id="ARBA00022723"/>
    </source>
</evidence>
<feature type="domain" description="EF-hand" evidence="7">
    <location>
        <begin position="778"/>
        <end position="813"/>
    </location>
</feature>
<keyword evidence="3" id="KW-0677">Repeat</keyword>
<dbReference type="InterPro" id="IPR011992">
    <property type="entry name" value="EF-hand-dom_pair"/>
</dbReference>
<feature type="compositionally biased region" description="Low complexity" evidence="6">
    <location>
        <begin position="80"/>
        <end position="98"/>
    </location>
</feature>
<accession>A0A9P1C3C6</accession>
<dbReference type="SUPFAM" id="SSF47473">
    <property type="entry name" value="EF-hand"/>
    <property type="match status" value="4"/>
</dbReference>
<evidence type="ECO:0000313" key="8">
    <source>
        <dbReference type="EMBL" id="CAI3984314.1"/>
    </source>
</evidence>
<protein>
    <recommendedName>
        <fullName evidence="1">Calmodulin</fullName>
    </recommendedName>
</protein>
<evidence type="ECO:0000256" key="3">
    <source>
        <dbReference type="ARBA" id="ARBA00022737"/>
    </source>
</evidence>
<evidence type="ECO:0000313" key="9">
    <source>
        <dbReference type="EMBL" id="CAL4771626.1"/>
    </source>
</evidence>
<evidence type="ECO:0000256" key="1">
    <source>
        <dbReference type="ARBA" id="ARBA00020786"/>
    </source>
</evidence>
<organism evidence="8">
    <name type="scientific">Cladocopium goreaui</name>
    <dbReference type="NCBI Taxonomy" id="2562237"/>
    <lineage>
        <taxon>Eukaryota</taxon>
        <taxon>Sar</taxon>
        <taxon>Alveolata</taxon>
        <taxon>Dinophyceae</taxon>
        <taxon>Suessiales</taxon>
        <taxon>Symbiodiniaceae</taxon>
        <taxon>Cladocopium</taxon>
    </lineage>
</organism>
<gene>
    <name evidence="8" type="ORF">C1SCF055_LOCUS11856</name>
</gene>
<dbReference type="EMBL" id="CAMXCT010000879">
    <property type="protein sequence ID" value="CAI3984314.1"/>
    <property type="molecule type" value="Genomic_DNA"/>
</dbReference>
<reference evidence="8" key="1">
    <citation type="submission" date="2022-10" db="EMBL/GenBank/DDBJ databases">
        <authorList>
            <person name="Chen Y."/>
            <person name="Dougan E. K."/>
            <person name="Chan C."/>
            <person name="Rhodes N."/>
            <person name="Thang M."/>
        </authorList>
    </citation>
    <scope>NUCLEOTIDE SEQUENCE</scope>
</reference>
<dbReference type="GO" id="GO:0005509">
    <property type="term" value="F:calcium ion binding"/>
    <property type="evidence" value="ECO:0007669"/>
    <property type="project" value="InterPro"/>
</dbReference>
<dbReference type="CDD" id="cd00051">
    <property type="entry name" value="EFh"/>
    <property type="match status" value="1"/>
</dbReference>
<dbReference type="Pfam" id="PF13202">
    <property type="entry name" value="EF-hand_5"/>
    <property type="match status" value="1"/>
</dbReference>
<dbReference type="AlphaFoldDB" id="A0A9P1C3C6"/>
<dbReference type="EMBL" id="CAMXCT020000879">
    <property type="protein sequence ID" value="CAL1137689.1"/>
    <property type="molecule type" value="Genomic_DNA"/>
</dbReference>
<feature type="compositionally biased region" description="Basic and acidic residues" evidence="6">
    <location>
        <begin position="26"/>
        <end position="36"/>
    </location>
</feature>
<reference evidence="9 10" key="2">
    <citation type="submission" date="2024-05" db="EMBL/GenBank/DDBJ databases">
        <authorList>
            <person name="Chen Y."/>
            <person name="Shah S."/>
            <person name="Dougan E. K."/>
            <person name="Thang M."/>
            <person name="Chan C."/>
        </authorList>
    </citation>
    <scope>NUCLEOTIDE SEQUENCE [LARGE SCALE GENOMIC DNA]</scope>
</reference>
<keyword evidence="5" id="KW-0007">Acetylation</keyword>
<name>A0A9P1C3C6_9DINO</name>
<feature type="region of interest" description="Disordered" evidence="6">
    <location>
        <begin position="1"/>
        <end position="99"/>
    </location>
</feature>
<dbReference type="InterPro" id="IPR002048">
    <property type="entry name" value="EF_hand_dom"/>
</dbReference>
<dbReference type="Pfam" id="PF13499">
    <property type="entry name" value="EF-hand_7"/>
    <property type="match status" value="1"/>
</dbReference>
<keyword evidence="2" id="KW-0479">Metal-binding</keyword>
<proteinExistence type="predicted"/>
<evidence type="ECO:0000256" key="6">
    <source>
        <dbReference type="SAM" id="MobiDB-lite"/>
    </source>
</evidence>
<dbReference type="GO" id="GO:0016460">
    <property type="term" value="C:myosin II complex"/>
    <property type="evidence" value="ECO:0007669"/>
    <property type="project" value="TreeGrafter"/>
</dbReference>
<dbReference type="PROSITE" id="PS50222">
    <property type="entry name" value="EF_HAND_2"/>
    <property type="match status" value="3"/>
</dbReference>
<dbReference type="OrthoDB" id="186625at2759"/>
<dbReference type="SMART" id="SM00054">
    <property type="entry name" value="EFh"/>
    <property type="match status" value="3"/>
</dbReference>
<feature type="domain" description="EF-hand" evidence="7">
    <location>
        <begin position="400"/>
        <end position="435"/>
    </location>
</feature>
<evidence type="ECO:0000256" key="4">
    <source>
        <dbReference type="ARBA" id="ARBA00022837"/>
    </source>
</evidence>
<dbReference type="PANTHER" id="PTHR23048:SF0">
    <property type="entry name" value="CALMODULIN LIKE 3"/>
    <property type="match status" value="1"/>
</dbReference>
<dbReference type="PROSITE" id="PS00018">
    <property type="entry name" value="EF_HAND_1"/>
    <property type="match status" value="3"/>
</dbReference>
<comment type="caution">
    <text evidence="8">The sequence shown here is derived from an EMBL/GenBank/DDBJ whole genome shotgun (WGS) entry which is preliminary data.</text>
</comment>
<evidence type="ECO:0000256" key="5">
    <source>
        <dbReference type="ARBA" id="ARBA00022990"/>
    </source>
</evidence>
<feature type="domain" description="EF-hand" evidence="7">
    <location>
        <begin position="364"/>
        <end position="399"/>
    </location>
</feature>
<dbReference type="InterPro" id="IPR018247">
    <property type="entry name" value="EF_Hand_1_Ca_BS"/>
</dbReference>
<keyword evidence="10" id="KW-1185">Reference proteome</keyword>
<evidence type="ECO:0000313" key="10">
    <source>
        <dbReference type="Proteomes" id="UP001152797"/>
    </source>
</evidence>
<dbReference type="Proteomes" id="UP001152797">
    <property type="component" value="Unassembled WGS sequence"/>
</dbReference>
<dbReference type="Gene3D" id="1.10.238.10">
    <property type="entry name" value="EF-hand"/>
    <property type="match status" value="5"/>
</dbReference>
<sequence>MALPALPRAASAGHLQRNTGPHQKAQGKDRETKARTLLEALPHALGHSQKDLFQSPLRDGRRRSAPQALSQSQPLGSRPTTSASAATTRAQSSSSAFAKQCRKMARKEVTPAIKFDQAFDMAYRLAVKRLAADRRQGQVSLNKNASQFSEVGGKSGKLPFVRSKEESLWAVHVLRKIGEKLTAEEGQANKSRRRSSVEQSFKGFGDVVFAAQLARKEMMMGTSPKSEKAGTELRRNSCRTGSFRKSSVTTLLKRYPSHTELSTELELKEILNPPDAASMHTRFRVDDIASFPHSELVRITEAFYRFKSIGSSDIDADDLEKVLSHLGYLKIDPQEIAETTQKLTKFSTLDYEEYMRFMRAYTSYERSEVQRVFRAFDEDGSGSLDTEEIEQVMCSFNITPFRSTVESAIAVVDEDCTGTVEFHEFVHLLTIYMKTEGFTRHEVKDLYSVFWQFALTSSHPVAANANSATSANTHLREIPAARLRDALMDVFGPQSADFAAKIVNRVIRQMEKKKEEKVAKRALRDGGGQKPEEQGMKFREFLLVARRLREAEIEEYRRIFEKISTPTGCLKQGDLGRLLQHFGYMPLQVDIDDLLERNNMQEEQVDLERFVALVQDFNRTDGFSRKDLSTIHEAFCLFDEGTGQIDVLQVAAMLRWMGYSIEHDRADSYFQAVNYKGESLLGFVPLLRLMRLHREDNVRRIRDVFEQHCNDELVIKQERLKKALTQLDRRASVSVIGTCLKGVPNTGRIDFEDFVKVMDYMQTSSIPQTRKQAGFTEDEVNVFRQSFEKYDLDGNGKLAREELSPLLADINISMRTVEDQRRFLTLLEDARKEALHCGATVEEVGEPGSPGIAFWTFIHLMRLLQTQQDVEATQEHRCKHSFNEKELEELRVIFRTWCAVFLDDMKKFALDFADDIRVNSGDIDTMDDSELKLSFDTLELLFRQLGVPITPTHMKQLKGKMILDPQNGLPVHERAYLVDCNGFFRLLAFMLDSNFAGLRETSEEIAQAPAGVLGDFE</sequence>
<dbReference type="EMBL" id="CAMXCT030000879">
    <property type="protein sequence ID" value="CAL4771626.1"/>
    <property type="molecule type" value="Genomic_DNA"/>
</dbReference>
<dbReference type="InterPro" id="IPR050230">
    <property type="entry name" value="CALM/Myosin/TropC-like"/>
</dbReference>
<feature type="compositionally biased region" description="Polar residues" evidence="6">
    <location>
        <begin position="67"/>
        <end position="79"/>
    </location>
</feature>
<dbReference type="PANTHER" id="PTHR23048">
    <property type="entry name" value="MYOSIN LIGHT CHAIN 1, 3"/>
    <property type="match status" value="1"/>
</dbReference>